<dbReference type="EMBL" id="BAAAFD010000003">
    <property type="protein sequence ID" value="GAA0855949.1"/>
    <property type="molecule type" value="Genomic_DNA"/>
</dbReference>
<proteinExistence type="inferred from homology"/>
<reference evidence="8 9" key="1">
    <citation type="journal article" date="2019" name="Int. J. Syst. Evol. Microbiol.">
        <title>The Global Catalogue of Microorganisms (GCM) 10K type strain sequencing project: providing services to taxonomists for standard genome sequencing and annotation.</title>
        <authorList>
            <consortium name="The Broad Institute Genomics Platform"/>
            <consortium name="The Broad Institute Genome Sequencing Center for Infectious Disease"/>
            <person name="Wu L."/>
            <person name="Ma J."/>
        </authorList>
    </citation>
    <scope>NUCLEOTIDE SEQUENCE [LARGE SCALE GENOMIC DNA]</scope>
    <source>
        <strain evidence="8 9">JCM 15896</strain>
    </source>
</reference>
<dbReference type="InterPro" id="IPR036969">
    <property type="entry name" value="Citrate_synthase_sf"/>
</dbReference>
<evidence type="ECO:0000256" key="7">
    <source>
        <dbReference type="RuleBase" id="RU003406"/>
    </source>
</evidence>
<dbReference type="NCBIfam" id="NF009006">
    <property type="entry name" value="PRK12351.1"/>
    <property type="match status" value="1"/>
</dbReference>
<evidence type="ECO:0000256" key="3">
    <source>
        <dbReference type="ARBA" id="ARBA00022532"/>
    </source>
</evidence>
<keyword evidence="9" id="KW-1185">Reference proteome</keyword>
<keyword evidence="3" id="KW-0816">Tricarboxylic acid cycle</keyword>
<accession>A0ABN1LH24</accession>
<evidence type="ECO:0000256" key="2">
    <source>
        <dbReference type="ARBA" id="ARBA00010566"/>
    </source>
</evidence>
<dbReference type="Gene3D" id="1.10.230.10">
    <property type="entry name" value="Cytochrome P450-Terp, domain 2"/>
    <property type="match status" value="1"/>
</dbReference>
<evidence type="ECO:0000313" key="8">
    <source>
        <dbReference type="EMBL" id="GAA0855949.1"/>
    </source>
</evidence>
<dbReference type="InterPro" id="IPR019810">
    <property type="entry name" value="Citrate_synthase_AS"/>
</dbReference>
<dbReference type="InterPro" id="IPR002020">
    <property type="entry name" value="Citrate_synthase"/>
</dbReference>
<dbReference type="PANTHER" id="PTHR11739:SF25">
    <property type="entry name" value="CITRATE SYNTHASE-RELATED PROTEIN DDB_G0287281"/>
    <property type="match status" value="1"/>
</dbReference>
<comment type="similarity">
    <text evidence="2 6 7">Belongs to the citrate synthase family.</text>
</comment>
<dbReference type="InterPro" id="IPR024176">
    <property type="entry name" value="Citrate_synthase_bac-typ"/>
</dbReference>
<dbReference type="Pfam" id="PF00285">
    <property type="entry name" value="Citrate_synt"/>
    <property type="match status" value="1"/>
</dbReference>
<dbReference type="InterPro" id="IPR016143">
    <property type="entry name" value="Citrate_synth-like_sm_a-sub"/>
</dbReference>
<comment type="pathway">
    <text evidence="1">Carbohydrate metabolism; tricarboxylic acid cycle; isocitrate from oxaloacetate: step 1/2.</text>
</comment>
<sequence length="374" mass="41730">MVDKKLSGAGLRGQSAGETALCTVGKSGSGLTYRGYDISDLADNATFEEVAYLLFKGELPNQAQLDEYKNTLKAKRDLPEALKTVLKLIPADAHPMDVMRTGCSFLGNLEPEQDFEQQQQAADRLLAAFPAIMCYWYRFTHDNVEIDCATDEDSIAGHFLKLLTGNTPSKQHERVMDVSLILYAEHEFNASTFTARVCASTLSDMYSCITGAIGSLRGPLHGGANEAAMDMIQKFSSPQDAKEKMAEMLARKEKIMGFGHAIYRESDPRNVIIKAWSEKLAHEFGDTSLYDISVACEEFMWDTKKLFCNADFFHASAYHFMGIPTKLFTPIFVCSRLTGWAAHVMEQRSNNRIIRPSADYTGEEPRKVPPISQR</sequence>
<comment type="catalytic activity">
    <reaction evidence="5">
        <text>oxaloacetate + acetyl-CoA + H2O = citrate + CoA + H(+)</text>
        <dbReference type="Rhea" id="RHEA:16845"/>
        <dbReference type="ChEBI" id="CHEBI:15377"/>
        <dbReference type="ChEBI" id="CHEBI:15378"/>
        <dbReference type="ChEBI" id="CHEBI:16452"/>
        <dbReference type="ChEBI" id="CHEBI:16947"/>
        <dbReference type="ChEBI" id="CHEBI:57287"/>
        <dbReference type="ChEBI" id="CHEBI:57288"/>
        <dbReference type="EC" id="2.3.3.16"/>
    </reaction>
</comment>
<comment type="caution">
    <text evidence="8">The sequence shown here is derived from an EMBL/GenBank/DDBJ whole genome shotgun (WGS) entry which is preliminary data.</text>
</comment>
<evidence type="ECO:0000256" key="5">
    <source>
        <dbReference type="ARBA" id="ARBA00049288"/>
    </source>
</evidence>
<dbReference type="NCBIfam" id="TIGR01800">
    <property type="entry name" value="cit_synth_II"/>
    <property type="match status" value="1"/>
</dbReference>
<evidence type="ECO:0000313" key="9">
    <source>
        <dbReference type="Proteomes" id="UP001500359"/>
    </source>
</evidence>
<organism evidence="8 9">
    <name type="scientific">Aliiglaciecola litoralis</name>
    <dbReference type="NCBI Taxonomy" id="582857"/>
    <lineage>
        <taxon>Bacteria</taxon>
        <taxon>Pseudomonadati</taxon>
        <taxon>Pseudomonadota</taxon>
        <taxon>Gammaproteobacteria</taxon>
        <taxon>Alteromonadales</taxon>
        <taxon>Alteromonadaceae</taxon>
        <taxon>Aliiglaciecola</taxon>
    </lineage>
</organism>
<dbReference type="PROSITE" id="PS00480">
    <property type="entry name" value="CITRATE_SYNTHASE"/>
    <property type="match status" value="1"/>
</dbReference>
<name>A0ABN1LH24_9ALTE</name>
<evidence type="ECO:0000256" key="1">
    <source>
        <dbReference type="ARBA" id="ARBA00004751"/>
    </source>
</evidence>
<dbReference type="SUPFAM" id="SSF48256">
    <property type="entry name" value="Citrate synthase"/>
    <property type="match status" value="1"/>
</dbReference>
<protein>
    <recommendedName>
        <fullName evidence="6">Citrate synthase</fullName>
    </recommendedName>
</protein>
<evidence type="ECO:0000256" key="6">
    <source>
        <dbReference type="PIRNR" id="PIRNR001369"/>
    </source>
</evidence>
<dbReference type="Proteomes" id="UP001500359">
    <property type="component" value="Unassembled WGS sequence"/>
</dbReference>
<dbReference type="InterPro" id="IPR016142">
    <property type="entry name" value="Citrate_synth-like_lrg_a-sub"/>
</dbReference>
<dbReference type="CDD" id="cd06108">
    <property type="entry name" value="Ec2MCS_like"/>
    <property type="match status" value="1"/>
</dbReference>
<dbReference type="Gene3D" id="1.10.580.10">
    <property type="entry name" value="Citrate Synthase, domain 1"/>
    <property type="match status" value="1"/>
</dbReference>
<dbReference type="PRINTS" id="PR00143">
    <property type="entry name" value="CITRTSNTHASE"/>
</dbReference>
<dbReference type="PIRSF" id="PIRSF001369">
    <property type="entry name" value="Citrate_synth"/>
    <property type="match status" value="1"/>
</dbReference>
<dbReference type="PANTHER" id="PTHR11739">
    <property type="entry name" value="CITRATE SYNTHASE"/>
    <property type="match status" value="1"/>
</dbReference>
<gene>
    <name evidence="8" type="primary">prpC</name>
    <name evidence="8" type="ORF">GCM10009114_16170</name>
</gene>
<keyword evidence="4 6" id="KW-0808">Transferase</keyword>
<dbReference type="RefSeq" id="WP_343858520.1">
    <property type="nucleotide sequence ID" value="NZ_BAAAFD010000003.1"/>
</dbReference>
<evidence type="ECO:0000256" key="4">
    <source>
        <dbReference type="ARBA" id="ARBA00022679"/>
    </source>
</evidence>
<dbReference type="InterPro" id="IPR011278">
    <property type="entry name" value="2-MeCitrate/Citrate_synth_II"/>
</dbReference>